<accession>A0A8H4R186</accession>
<evidence type="ECO:0000313" key="3">
    <source>
        <dbReference type="Proteomes" id="UP000521872"/>
    </source>
</evidence>
<evidence type="ECO:0000259" key="1">
    <source>
        <dbReference type="Pfam" id="PF20236"/>
    </source>
</evidence>
<protein>
    <recommendedName>
        <fullName evidence="1">DUF6593 domain-containing protein</fullName>
    </recommendedName>
</protein>
<organism evidence="2 3">
    <name type="scientific">Agrocybe pediades</name>
    <dbReference type="NCBI Taxonomy" id="84607"/>
    <lineage>
        <taxon>Eukaryota</taxon>
        <taxon>Fungi</taxon>
        <taxon>Dikarya</taxon>
        <taxon>Basidiomycota</taxon>
        <taxon>Agaricomycotina</taxon>
        <taxon>Agaricomycetes</taxon>
        <taxon>Agaricomycetidae</taxon>
        <taxon>Agaricales</taxon>
        <taxon>Agaricineae</taxon>
        <taxon>Strophariaceae</taxon>
        <taxon>Agrocybe</taxon>
    </lineage>
</organism>
<proteinExistence type="predicted"/>
<dbReference type="EMBL" id="JAACJL010000015">
    <property type="protein sequence ID" value="KAF4620380.1"/>
    <property type="molecule type" value="Genomic_DNA"/>
</dbReference>
<dbReference type="Proteomes" id="UP000521872">
    <property type="component" value="Unassembled WGS sequence"/>
</dbReference>
<dbReference type="Pfam" id="PF20236">
    <property type="entry name" value="DUF6593"/>
    <property type="match status" value="1"/>
</dbReference>
<comment type="caution">
    <text evidence="2">The sequence shown here is derived from an EMBL/GenBank/DDBJ whole genome shotgun (WGS) entry which is preliminary data.</text>
</comment>
<sequence length="180" mass="20540">MEVIFDNKANVMQAKIRAVHDKSVIYSVTTDQTVWSRTHTYVKDVNPTIGGETATTVGVINWKAKTFEVNGQRKHLNAIRRKPIGFSGLREKARYWKWGEGREEYAILHQEEGWEATCTSTGEVEATFTVPYRPQLFGKVKPIVLNLTRTALAKDEVFLILVFIYCEAKRQEKMNSAGGW</sequence>
<name>A0A8H4R186_9AGAR</name>
<gene>
    <name evidence="2" type="ORF">D9613_001204</name>
</gene>
<evidence type="ECO:0000313" key="2">
    <source>
        <dbReference type="EMBL" id="KAF4620380.1"/>
    </source>
</evidence>
<feature type="domain" description="DUF6593" evidence="1">
    <location>
        <begin position="21"/>
        <end position="171"/>
    </location>
</feature>
<dbReference type="AlphaFoldDB" id="A0A8H4R186"/>
<keyword evidence="3" id="KW-1185">Reference proteome</keyword>
<dbReference type="InterPro" id="IPR046528">
    <property type="entry name" value="DUF6593"/>
</dbReference>
<reference evidence="2 3" key="1">
    <citation type="submission" date="2019-12" db="EMBL/GenBank/DDBJ databases">
        <authorList>
            <person name="Floudas D."/>
            <person name="Bentzer J."/>
            <person name="Ahren D."/>
            <person name="Johansson T."/>
            <person name="Persson P."/>
            <person name="Tunlid A."/>
        </authorList>
    </citation>
    <scope>NUCLEOTIDE SEQUENCE [LARGE SCALE GENOMIC DNA]</scope>
    <source>
        <strain evidence="2 3">CBS 102.39</strain>
    </source>
</reference>